<dbReference type="Pfam" id="PF12627">
    <property type="entry name" value="PolyA_pol_RNAbd"/>
    <property type="match status" value="1"/>
</dbReference>
<keyword evidence="3" id="KW-0819">tRNA processing</keyword>
<evidence type="ECO:0000256" key="7">
    <source>
        <dbReference type="ARBA" id="ARBA00022800"/>
    </source>
</evidence>
<gene>
    <name evidence="14" type="ORF">B0I24_11125</name>
    <name evidence="15" type="ORF">CWE07_11880</name>
</gene>
<evidence type="ECO:0000256" key="6">
    <source>
        <dbReference type="ARBA" id="ARBA00022741"/>
    </source>
</evidence>
<name>A0A327WS93_9GAMM</name>
<keyword evidence="7" id="KW-0692">RNA repair</keyword>
<organism evidence="14 16">
    <name type="scientific">Aliidiomarina maris</name>
    <dbReference type="NCBI Taxonomy" id="531312"/>
    <lineage>
        <taxon>Bacteria</taxon>
        <taxon>Pseudomonadati</taxon>
        <taxon>Pseudomonadota</taxon>
        <taxon>Gammaproteobacteria</taxon>
        <taxon>Alteromonadales</taxon>
        <taxon>Idiomarinaceae</taxon>
        <taxon>Aliidiomarina</taxon>
    </lineage>
</organism>
<reference evidence="15 17" key="1">
    <citation type="journal article" date="2018" name="Front. Microbiol.">
        <title>Genome-Based Analysis Reveals the Taxonomy and Diversity of the Family Idiomarinaceae.</title>
        <authorList>
            <person name="Liu Y."/>
            <person name="Lai Q."/>
            <person name="Shao Z."/>
        </authorList>
    </citation>
    <scope>NUCLEOTIDE SEQUENCE [LARGE SCALE GENOMIC DNA]</scope>
    <source>
        <strain evidence="15 17">CF12-14</strain>
    </source>
</reference>
<dbReference type="AlphaFoldDB" id="A0A327WS93"/>
<dbReference type="GO" id="GO:0046872">
    <property type="term" value="F:metal ion binding"/>
    <property type="evidence" value="ECO:0007669"/>
    <property type="project" value="UniProtKB-KW"/>
</dbReference>
<keyword evidence="4" id="KW-0548">Nucleotidyltransferase</keyword>
<keyword evidence="2 11" id="KW-0808">Transferase</keyword>
<dbReference type="InterPro" id="IPR032828">
    <property type="entry name" value="PolyA_RNA-bd"/>
</dbReference>
<dbReference type="InterPro" id="IPR050124">
    <property type="entry name" value="tRNA_CCA-adding_enzyme"/>
</dbReference>
<proteinExistence type="inferred from homology"/>
<dbReference type="CDD" id="cd05398">
    <property type="entry name" value="NT_ClassII-CCAase"/>
    <property type="match status" value="1"/>
</dbReference>
<comment type="cofactor">
    <cofactor evidence="1">
        <name>Mg(2+)</name>
        <dbReference type="ChEBI" id="CHEBI:18420"/>
    </cofactor>
</comment>
<dbReference type="Proteomes" id="UP000249203">
    <property type="component" value="Unassembled WGS sequence"/>
</dbReference>
<dbReference type="EMBL" id="QLMD01000011">
    <property type="protein sequence ID" value="RAJ95240.1"/>
    <property type="molecule type" value="Genomic_DNA"/>
</dbReference>
<evidence type="ECO:0000313" key="17">
    <source>
        <dbReference type="Proteomes" id="UP000287865"/>
    </source>
</evidence>
<dbReference type="InterPro" id="IPR012006">
    <property type="entry name" value="CCA_bact"/>
</dbReference>
<evidence type="ECO:0000256" key="4">
    <source>
        <dbReference type="ARBA" id="ARBA00022695"/>
    </source>
</evidence>
<evidence type="ECO:0000256" key="8">
    <source>
        <dbReference type="ARBA" id="ARBA00022840"/>
    </source>
</evidence>
<keyword evidence="17" id="KW-1185">Reference proteome</keyword>
<evidence type="ECO:0000313" key="16">
    <source>
        <dbReference type="Proteomes" id="UP000249203"/>
    </source>
</evidence>
<keyword evidence="6" id="KW-0547">Nucleotide-binding</keyword>
<protein>
    <submittedName>
        <fullName evidence="15">Multifunctional CCA tRNA nucleotidyl transferase/2'3'-cyclic phosphodiesterase/2'nucleotidase/phosphatase</fullName>
    </submittedName>
    <submittedName>
        <fullName evidence="14">tRNA nucleotidyltransferase (CCA-adding enzyme)</fullName>
    </submittedName>
</protein>
<dbReference type="GO" id="GO:0001680">
    <property type="term" value="P:tRNA 3'-terminal CCA addition"/>
    <property type="evidence" value="ECO:0007669"/>
    <property type="project" value="InterPro"/>
</dbReference>
<dbReference type="RefSeq" id="WP_111569959.1">
    <property type="nucleotide sequence ID" value="NZ_PIPK01000012.1"/>
</dbReference>
<dbReference type="GO" id="GO:0004810">
    <property type="term" value="F:CCA tRNA nucleotidyltransferase activity"/>
    <property type="evidence" value="ECO:0007669"/>
    <property type="project" value="InterPro"/>
</dbReference>
<reference evidence="14 16" key="2">
    <citation type="submission" date="2018-06" db="EMBL/GenBank/DDBJ databases">
        <title>Genomic Encyclopedia of Type Strains, Phase III (KMG-III): the genomes of soil and plant-associated and newly described type strains.</title>
        <authorList>
            <person name="Whitman W."/>
        </authorList>
    </citation>
    <scope>NUCLEOTIDE SEQUENCE [LARGE SCALE GENOMIC DNA]</scope>
    <source>
        <strain evidence="14 16">CGMCC 1.15366</strain>
    </source>
</reference>
<evidence type="ECO:0000313" key="15">
    <source>
        <dbReference type="EMBL" id="RUO21062.1"/>
    </source>
</evidence>
<feature type="domain" description="Poly A polymerase head" evidence="12">
    <location>
        <begin position="3"/>
        <end position="122"/>
    </location>
</feature>
<dbReference type="OrthoDB" id="9805698at2"/>
<sequence>MEIYLVGGAVRDELLGVATKDLDYVVVGAEPAELVAKGFTQVGKDFPVFLHPETKAEYALARTERKAGQGYTGFTCYAAPDVTLEQDLARRDLTINAIAKSQTGELIDPYGGIDDIKHKQLRHVSPAFSEDPLRVLRLARFAARLARFGFTIAPETWQLASAMVASGELSALVRERVWQELSQALCGPNPEVFLNTLQALHAWPHLLPVSPSFEADFQAFEGLQQDPCEQLECRYALFVDAFAQALTSRAISQALKVPNNCAECAQLTQSMRATQHDLQHSDVATHANTLLQLLKRADPIRRPQRWQTALSACLRLQQVQPLACPPSILTVAATAYCNVDAAEFIQQGLSGAEIGKALTQARLLAIRQALNSEN</sequence>
<dbReference type="Gene3D" id="1.10.3090.10">
    <property type="entry name" value="cca-adding enzyme, domain 2"/>
    <property type="match status" value="1"/>
</dbReference>
<feature type="domain" description="tRNA nucleotidyltransferase/poly(A) polymerase RNA and SrmB- binding" evidence="13">
    <location>
        <begin position="149"/>
        <end position="208"/>
    </location>
</feature>
<dbReference type="PANTHER" id="PTHR47545:SF1">
    <property type="entry name" value="MULTIFUNCTIONAL CCA PROTEIN"/>
    <property type="match status" value="1"/>
</dbReference>
<dbReference type="InterPro" id="IPR043519">
    <property type="entry name" value="NT_sf"/>
</dbReference>
<keyword evidence="5" id="KW-0479">Metal-binding</keyword>
<dbReference type="PIRSF" id="PIRSF000813">
    <property type="entry name" value="CCA_bact"/>
    <property type="match status" value="1"/>
</dbReference>
<dbReference type="GO" id="GO:0003723">
    <property type="term" value="F:RNA binding"/>
    <property type="evidence" value="ECO:0007669"/>
    <property type="project" value="UniProtKB-KW"/>
</dbReference>
<evidence type="ECO:0000256" key="1">
    <source>
        <dbReference type="ARBA" id="ARBA00001946"/>
    </source>
</evidence>
<evidence type="ECO:0000256" key="9">
    <source>
        <dbReference type="ARBA" id="ARBA00022842"/>
    </source>
</evidence>
<keyword evidence="8" id="KW-0067">ATP-binding</keyword>
<evidence type="ECO:0000256" key="2">
    <source>
        <dbReference type="ARBA" id="ARBA00022679"/>
    </source>
</evidence>
<evidence type="ECO:0000259" key="13">
    <source>
        <dbReference type="Pfam" id="PF12627"/>
    </source>
</evidence>
<evidence type="ECO:0000256" key="11">
    <source>
        <dbReference type="RuleBase" id="RU003953"/>
    </source>
</evidence>
<evidence type="ECO:0000313" key="14">
    <source>
        <dbReference type="EMBL" id="RAJ95240.1"/>
    </source>
</evidence>
<dbReference type="Proteomes" id="UP000287865">
    <property type="component" value="Unassembled WGS sequence"/>
</dbReference>
<evidence type="ECO:0000256" key="10">
    <source>
        <dbReference type="ARBA" id="ARBA00022884"/>
    </source>
</evidence>
<dbReference type="GO" id="GO:0005524">
    <property type="term" value="F:ATP binding"/>
    <property type="evidence" value="ECO:0007669"/>
    <property type="project" value="UniProtKB-KW"/>
</dbReference>
<comment type="similarity">
    <text evidence="11">Belongs to the tRNA nucleotidyltransferase/poly(A) polymerase family.</text>
</comment>
<dbReference type="Gene3D" id="3.30.460.10">
    <property type="entry name" value="Beta Polymerase, domain 2"/>
    <property type="match status" value="1"/>
</dbReference>
<accession>A0A327WS93</accession>
<dbReference type="GO" id="GO:0042245">
    <property type="term" value="P:RNA repair"/>
    <property type="evidence" value="ECO:0007669"/>
    <property type="project" value="UniProtKB-KW"/>
</dbReference>
<comment type="caution">
    <text evidence="14">The sequence shown here is derived from an EMBL/GenBank/DDBJ whole genome shotgun (WGS) entry which is preliminary data.</text>
</comment>
<evidence type="ECO:0000256" key="5">
    <source>
        <dbReference type="ARBA" id="ARBA00022723"/>
    </source>
</evidence>
<dbReference type="EMBL" id="PIPK01000012">
    <property type="protein sequence ID" value="RUO21062.1"/>
    <property type="molecule type" value="Genomic_DNA"/>
</dbReference>
<keyword evidence="10 11" id="KW-0694">RNA-binding</keyword>
<evidence type="ECO:0000259" key="12">
    <source>
        <dbReference type="Pfam" id="PF01743"/>
    </source>
</evidence>
<keyword evidence="9" id="KW-0460">Magnesium</keyword>
<dbReference type="InterPro" id="IPR002646">
    <property type="entry name" value="PolA_pol_head_dom"/>
</dbReference>
<evidence type="ECO:0000256" key="3">
    <source>
        <dbReference type="ARBA" id="ARBA00022694"/>
    </source>
</evidence>
<dbReference type="SUPFAM" id="SSF81891">
    <property type="entry name" value="Poly A polymerase C-terminal region-like"/>
    <property type="match status" value="1"/>
</dbReference>
<dbReference type="Pfam" id="PF01743">
    <property type="entry name" value="PolyA_pol"/>
    <property type="match status" value="1"/>
</dbReference>
<dbReference type="PANTHER" id="PTHR47545">
    <property type="entry name" value="MULTIFUNCTIONAL CCA PROTEIN"/>
    <property type="match status" value="1"/>
</dbReference>
<dbReference type="SUPFAM" id="SSF81301">
    <property type="entry name" value="Nucleotidyltransferase"/>
    <property type="match status" value="1"/>
</dbReference>